<feature type="compositionally biased region" description="Low complexity" evidence="1">
    <location>
        <begin position="121"/>
        <end position="132"/>
    </location>
</feature>
<dbReference type="AlphaFoldDB" id="A0A2T4C482"/>
<name>A0A2T4C482_TRILO</name>
<dbReference type="Proteomes" id="UP000240760">
    <property type="component" value="Unassembled WGS sequence"/>
</dbReference>
<gene>
    <name evidence="2" type="ORF">M440DRAFT_319602</name>
</gene>
<keyword evidence="3" id="KW-1185">Reference proteome</keyword>
<evidence type="ECO:0000313" key="2">
    <source>
        <dbReference type="EMBL" id="PTB76379.1"/>
    </source>
</evidence>
<proteinExistence type="predicted"/>
<protein>
    <submittedName>
        <fullName evidence="2">Uncharacterized protein</fullName>
    </submittedName>
</protein>
<reference evidence="2 3" key="1">
    <citation type="submission" date="2016-07" db="EMBL/GenBank/DDBJ databases">
        <title>Multiple horizontal gene transfer events from other fungi enriched the ability of initially mycotrophic Trichoderma (Ascomycota) to feed on dead plant biomass.</title>
        <authorList>
            <consortium name="DOE Joint Genome Institute"/>
            <person name="Aerts A."/>
            <person name="Atanasova L."/>
            <person name="Chenthamara K."/>
            <person name="Zhang J."/>
            <person name="Grujic M."/>
            <person name="Henrissat B."/>
            <person name="Kuo A."/>
            <person name="Salamov A."/>
            <person name="Lipzen A."/>
            <person name="Labutti K."/>
            <person name="Barry K."/>
            <person name="Miao Y."/>
            <person name="Rahimi M.J."/>
            <person name="Shen Q."/>
            <person name="Grigoriev I.V."/>
            <person name="Kubicek C.P."/>
            <person name="Druzhinina I.S."/>
        </authorList>
    </citation>
    <scope>NUCLEOTIDE SEQUENCE [LARGE SCALE GENOMIC DNA]</scope>
    <source>
        <strain evidence="2 3">ATCC 18648</strain>
    </source>
</reference>
<feature type="compositionally biased region" description="Basic and acidic residues" evidence="1">
    <location>
        <begin position="46"/>
        <end position="56"/>
    </location>
</feature>
<evidence type="ECO:0000313" key="3">
    <source>
        <dbReference type="Proteomes" id="UP000240760"/>
    </source>
</evidence>
<accession>A0A2T4C482</accession>
<dbReference type="EMBL" id="KZ679132">
    <property type="protein sequence ID" value="PTB76379.1"/>
    <property type="molecule type" value="Genomic_DNA"/>
</dbReference>
<feature type="region of interest" description="Disordered" evidence="1">
    <location>
        <begin position="38"/>
        <end position="92"/>
    </location>
</feature>
<feature type="region of interest" description="Disordered" evidence="1">
    <location>
        <begin position="109"/>
        <end position="178"/>
    </location>
</feature>
<sequence>MGPNPYPSQANKACSCCPKPAPRRGEFEVEHNLALPSSSIPISKSWDARRRLEQRSHPSRPGVLEVTMAQPLLPKSPSTPRNSRHPHSSQAFPRPFVCTRCMSFWHVPGPNNDNPHRSKAKSSAPGKSPVPSQSAPRDPSPTNVKRGPPSNRRSRRCFFPRRSATVRGSGRPDGVGGLCRGETGGPPALEARSLPSISIAITFCRARSVDACRWEGDALAGFFFFVEREGRRKCSGEEAPGPPCHTTPRRSLAVLCNIPDPRQNRDGSKVGIASLSEHIVAAGALMAPFRAQQV</sequence>
<evidence type="ECO:0000256" key="1">
    <source>
        <dbReference type="SAM" id="MobiDB-lite"/>
    </source>
</evidence>
<organism evidence="2 3">
    <name type="scientific">Trichoderma longibrachiatum ATCC 18648</name>
    <dbReference type="NCBI Taxonomy" id="983965"/>
    <lineage>
        <taxon>Eukaryota</taxon>
        <taxon>Fungi</taxon>
        <taxon>Dikarya</taxon>
        <taxon>Ascomycota</taxon>
        <taxon>Pezizomycotina</taxon>
        <taxon>Sordariomycetes</taxon>
        <taxon>Hypocreomycetidae</taxon>
        <taxon>Hypocreales</taxon>
        <taxon>Hypocreaceae</taxon>
        <taxon>Trichoderma</taxon>
    </lineage>
</organism>